<name>A0ABX8M412_9PSED</name>
<proteinExistence type="predicted"/>
<dbReference type="Proteomes" id="UP001047646">
    <property type="component" value="Chromosome"/>
</dbReference>
<sequence length="56" mass="5569">MTTVFRISLLLLLAGLLLGDIVVASIGLAGLCGGAVYASILQDAEAPAPAEAPFIA</sequence>
<evidence type="ECO:0000313" key="1">
    <source>
        <dbReference type="EMBL" id="QXH33287.1"/>
    </source>
</evidence>
<keyword evidence="2" id="KW-1185">Reference proteome</keyword>
<dbReference type="RefSeq" id="WP_217847666.1">
    <property type="nucleotide sequence ID" value="NZ_CP077073.1"/>
</dbReference>
<dbReference type="EMBL" id="CP077073">
    <property type="protein sequence ID" value="QXH33287.1"/>
    <property type="molecule type" value="Genomic_DNA"/>
</dbReference>
<reference evidence="1" key="1">
    <citation type="journal article" date="2021" name="Microorganisms">
        <title>The Ever-Expanding Pseudomonas Genus: Description of 43 New Species and Partition of the Pseudomonas putida Group.</title>
        <authorList>
            <person name="Girard L."/>
            <person name="Lood C."/>
            <person name="Hofte M."/>
            <person name="Vandamme P."/>
            <person name="Rokni-Zadeh H."/>
            <person name="van Noort V."/>
            <person name="Lavigne R."/>
            <person name="De Mot R."/>
        </authorList>
    </citation>
    <scope>NUCLEOTIDE SEQUENCE</scope>
    <source>
        <strain evidence="1">COW39</strain>
    </source>
</reference>
<gene>
    <name evidence="1" type="ORF">KSS95_13970</name>
</gene>
<accession>A0ABX8M412</accession>
<protein>
    <submittedName>
        <fullName evidence="1">Uncharacterized protein</fullName>
    </submittedName>
</protein>
<organism evidence="1 2">
    <name type="scientific">Pseudomonas muyukensis</name>
    <dbReference type="NCBI Taxonomy" id="2842357"/>
    <lineage>
        <taxon>Bacteria</taxon>
        <taxon>Pseudomonadati</taxon>
        <taxon>Pseudomonadota</taxon>
        <taxon>Gammaproteobacteria</taxon>
        <taxon>Pseudomonadales</taxon>
        <taxon>Pseudomonadaceae</taxon>
        <taxon>Pseudomonas</taxon>
    </lineage>
</organism>
<evidence type="ECO:0000313" key="2">
    <source>
        <dbReference type="Proteomes" id="UP001047646"/>
    </source>
</evidence>